<sequence length="329" mass="38340">MKRKSVLKLFIADCAPLFLASFLTQVLFFGLLFYLKGIWLEEIFYFSFLVFVILLILVIIRFYKRVRVYEKLLLKSDGLNDYLIPEPRSLFEETFNQMIDGLITNNSLKEIKQKQDKKLQKVMVYRFVHQIKTPLSVLRLTSENLHDTAEYQKIRRNISTIEYDLNQMLDIYRLDDFKNDFVSEKVFLKEICRDTINGLKDYFITSGIYPKLAVDDTIYVYSDSKWLKLIIHQLLTNAIKYSGKGQTITVCAKREGDHVFLSVRDEGIGIEKADLQNIFDLFYVGKNGRNTADSSGIGLYIVKRVVEHLGHDVEVNSQVNKGTTMTIRF</sequence>
<dbReference type="Proteomes" id="UP000004322">
    <property type="component" value="Unassembled WGS sequence"/>
</dbReference>
<dbReference type="PROSITE" id="PS50109">
    <property type="entry name" value="HIS_KIN"/>
    <property type="match status" value="1"/>
</dbReference>
<comment type="subcellular location">
    <subcellularLocation>
        <location evidence="2">Cell membrane</location>
        <topology evidence="2">Multi-pass membrane protein</topology>
    </subcellularLocation>
</comment>
<evidence type="ECO:0000256" key="9">
    <source>
        <dbReference type="ARBA" id="ARBA00022989"/>
    </source>
</evidence>
<evidence type="ECO:0000256" key="10">
    <source>
        <dbReference type="ARBA" id="ARBA00023012"/>
    </source>
</evidence>
<dbReference type="InterPro" id="IPR050351">
    <property type="entry name" value="BphY/WalK/GraS-like"/>
</dbReference>
<dbReference type="InterPro" id="IPR003594">
    <property type="entry name" value="HATPase_dom"/>
</dbReference>
<feature type="transmembrane region" description="Helical" evidence="12">
    <location>
        <begin position="43"/>
        <end position="63"/>
    </location>
</feature>
<dbReference type="Gene3D" id="3.30.565.10">
    <property type="entry name" value="Histidine kinase-like ATPase, C-terminal domain"/>
    <property type="match status" value="1"/>
</dbReference>
<protein>
    <recommendedName>
        <fullName evidence="3">histidine kinase</fullName>
        <ecNumber evidence="3">2.7.13.3</ecNumber>
    </recommendedName>
</protein>
<keyword evidence="11 12" id="KW-0472">Membrane</keyword>
<dbReference type="InterPro" id="IPR005467">
    <property type="entry name" value="His_kinase_dom"/>
</dbReference>
<dbReference type="SUPFAM" id="SSF55874">
    <property type="entry name" value="ATPase domain of HSP90 chaperone/DNA topoisomerase II/histidine kinase"/>
    <property type="match status" value="1"/>
</dbReference>
<keyword evidence="7 12" id="KW-0812">Transmembrane</keyword>
<evidence type="ECO:0000256" key="5">
    <source>
        <dbReference type="ARBA" id="ARBA00022553"/>
    </source>
</evidence>
<dbReference type="InterPro" id="IPR036097">
    <property type="entry name" value="HisK_dim/P_sf"/>
</dbReference>
<comment type="catalytic activity">
    <reaction evidence="1">
        <text>ATP + protein L-histidine = ADP + protein N-phospho-L-histidine.</text>
        <dbReference type="EC" id="2.7.13.3"/>
    </reaction>
</comment>
<keyword evidence="8" id="KW-0418">Kinase</keyword>
<feature type="domain" description="Histidine kinase" evidence="13">
    <location>
        <begin position="126"/>
        <end position="329"/>
    </location>
</feature>
<evidence type="ECO:0000256" key="2">
    <source>
        <dbReference type="ARBA" id="ARBA00004651"/>
    </source>
</evidence>
<evidence type="ECO:0000256" key="7">
    <source>
        <dbReference type="ARBA" id="ARBA00022692"/>
    </source>
</evidence>
<dbReference type="PANTHER" id="PTHR45453">
    <property type="entry name" value="PHOSPHATE REGULON SENSOR PROTEIN PHOR"/>
    <property type="match status" value="1"/>
</dbReference>
<comment type="caution">
    <text evidence="14">The sequence shown here is derived from an EMBL/GenBank/DDBJ whole genome shotgun (WGS) entry which is preliminary data.</text>
</comment>
<evidence type="ECO:0000256" key="4">
    <source>
        <dbReference type="ARBA" id="ARBA00022475"/>
    </source>
</evidence>
<keyword evidence="6" id="KW-0808">Transferase</keyword>
<dbReference type="SMART" id="SM00387">
    <property type="entry name" value="HATPase_c"/>
    <property type="match status" value="1"/>
</dbReference>
<keyword evidence="10" id="KW-0902">Two-component regulatory system</keyword>
<keyword evidence="15" id="KW-1185">Reference proteome</keyword>
<keyword evidence="5" id="KW-0597">Phosphoprotein</keyword>
<evidence type="ECO:0000259" key="13">
    <source>
        <dbReference type="PROSITE" id="PS50109"/>
    </source>
</evidence>
<proteinExistence type="predicted"/>
<dbReference type="GO" id="GO:0000155">
    <property type="term" value="F:phosphorelay sensor kinase activity"/>
    <property type="evidence" value="ECO:0007669"/>
    <property type="project" value="InterPro"/>
</dbReference>
<dbReference type="EC" id="2.7.13.3" evidence="3"/>
<evidence type="ECO:0000256" key="3">
    <source>
        <dbReference type="ARBA" id="ARBA00012438"/>
    </source>
</evidence>
<dbReference type="GO" id="GO:0005886">
    <property type="term" value="C:plasma membrane"/>
    <property type="evidence" value="ECO:0007669"/>
    <property type="project" value="UniProtKB-SubCell"/>
</dbReference>
<dbReference type="InterPro" id="IPR003661">
    <property type="entry name" value="HisK_dim/P_dom"/>
</dbReference>
<dbReference type="RefSeq" id="WP_004228529.1">
    <property type="nucleotide sequence ID" value="NZ_AEUV02000002.1"/>
</dbReference>
<dbReference type="GO" id="GO:0016036">
    <property type="term" value="P:cellular response to phosphate starvation"/>
    <property type="evidence" value="ECO:0007669"/>
    <property type="project" value="TreeGrafter"/>
</dbReference>
<dbReference type="PRINTS" id="PR00344">
    <property type="entry name" value="BCTRLSENSOR"/>
</dbReference>
<accession>G5JPE7</accession>
<dbReference type="InterPro" id="IPR004358">
    <property type="entry name" value="Sig_transdc_His_kin-like_C"/>
</dbReference>
<dbReference type="GO" id="GO:0004721">
    <property type="term" value="F:phosphoprotein phosphatase activity"/>
    <property type="evidence" value="ECO:0007669"/>
    <property type="project" value="TreeGrafter"/>
</dbReference>
<dbReference type="OrthoDB" id="9780487at2"/>
<dbReference type="EMBL" id="AEUV02000002">
    <property type="protein sequence ID" value="EHI74813.1"/>
    <property type="molecule type" value="Genomic_DNA"/>
</dbReference>
<keyword evidence="4" id="KW-1003">Cell membrane</keyword>
<evidence type="ECO:0000313" key="15">
    <source>
        <dbReference type="Proteomes" id="UP000004322"/>
    </source>
</evidence>
<evidence type="ECO:0000313" key="14">
    <source>
        <dbReference type="EMBL" id="EHI74813.1"/>
    </source>
</evidence>
<evidence type="ECO:0000256" key="1">
    <source>
        <dbReference type="ARBA" id="ARBA00000085"/>
    </source>
</evidence>
<keyword evidence="9 12" id="KW-1133">Transmembrane helix</keyword>
<dbReference type="CDD" id="cd00082">
    <property type="entry name" value="HisKA"/>
    <property type="match status" value="1"/>
</dbReference>
<evidence type="ECO:0000256" key="11">
    <source>
        <dbReference type="ARBA" id="ARBA00023136"/>
    </source>
</evidence>
<dbReference type="Pfam" id="PF02518">
    <property type="entry name" value="HATPase_c"/>
    <property type="match status" value="1"/>
</dbReference>
<gene>
    <name evidence="14" type="ORF">STRCR_1599</name>
</gene>
<dbReference type="PANTHER" id="PTHR45453:SF2">
    <property type="entry name" value="HISTIDINE KINASE"/>
    <property type="match status" value="1"/>
</dbReference>
<dbReference type="AlphaFoldDB" id="G5JPE7"/>
<dbReference type="SUPFAM" id="SSF47384">
    <property type="entry name" value="Homodimeric domain of signal transducing histidine kinase"/>
    <property type="match status" value="1"/>
</dbReference>
<organism evidence="14 15">
    <name type="scientific">Streptococcus criceti HS-6</name>
    <dbReference type="NCBI Taxonomy" id="873449"/>
    <lineage>
        <taxon>Bacteria</taxon>
        <taxon>Bacillati</taxon>
        <taxon>Bacillota</taxon>
        <taxon>Bacilli</taxon>
        <taxon>Lactobacillales</taxon>
        <taxon>Streptococcaceae</taxon>
        <taxon>Streptococcus</taxon>
    </lineage>
</organism>
<evidence type="ECO:0000256" key="6">
    <source>
        <dbReference type="ARBA" id="ARBA00022679"/>
    </source>
</evidence>
<reference evidence="14" key="1">
    <citation type="submission" date="2011-07" db="EMBL/GenBank/DDBJ databases">
        <authorList>
            <person name="Stanhope M.J."/>
            <person name="Durkin A.S."/>
            <person name="Hostetler J."/>
            <person name="Kim M."/>
            <person name="Radune D."/>
            <person name="Singh I."/>
            <person name="Town C.D."/>
        </authorList>
    </citation>
    <scope>NUCLEOTIDE SEQUENCE [LARGE SCALE GENOMIC DNA]</scope>
    <source>
        <strain evidence="14">HS-6</strain>
    </source>
</reference>
<feature type="transmembrane region" description="Helical" evidence="12">
    <location>
        <begin position="7"/>
        <end position="31"/>
    </location>
</feature>
<name>G5JPE7_STRCG</name>
<dbReference type="eggNOG" id="COG2205">
    <property type="taxonomic scope" value="Bacteria"/>
</dbReference>
<evidence type="ECO:0000256" key="12">
    <source>
        <dbReference type="SAM" id="Phobius"/>
    </source>
</evidence>
<dbReference type="STRING" id="873449.STRCR_1599"/>
<dbReference type="InterPro" id="IPR036890">
    <property type="entry name" value="HATPase_C_sf"/>
</dbReference>
<dbReference type="Gene3D" id="1.10.287.130">
    <property type="match status" value="1"/>
</dbReference>
<evidence type="ECO:0000256" key="8">
    <source>
        <dbReference type="ARBA" id="ARBA00022777"/>
    </source>
</evidence>